<dbReference type="GO" id="GO:0005886">
    <property type="term" value="C:plasma membrane"/>
    <property type="evidence" value="ECO:0007669"/>
    <property type="project" value="UniProtKB-SubCell"/>
</dbReference>
<keyword evidence="3 6" id="KW-0812">Transmembrane</keyword>
<dbReference type="Proteomes" id="UP000235122">
    <property type="component" value="Unassembled WGS sequence"/>
</dbReference>
<feature type="transmembrane region" description="Helical" evidence="6">
    <location>
        <begin position="364"/>
        <end position="387"/>
    </location>
</feature>
<accession>A0A2I1IPN2</accession>
<feature type="transmembrane region" description="Helical" evidence="6">
    <location>
        <begin position="178"/>
        <end position="206"/>
    </location>
</feature>
<comment type="subcellular location">
    <subcellularLocation>
        <location evidence="1">Cell membrane</location>
        <topology evidence="1">Multi-pass membrane protein</topology>
    </subcellularLocation>
</comment>
<evidence type="ECO:0000259" key="7">
    <source>
        <dbReference type="Pfam" id="PF09924"/>
    </source>
</evidence>
<keyword evidence="5 6" id="KW-0472">Membrane</keyword>
<feature type="transmembrane region" description="Helical" evidence="6">
    <location>
        <begin position="408"/>
        <end position="425"/>
    </location>
</feature>
<dbReference type="GO" id="GO:0016755">
    <property type="term" value="F:aminoacyltransferase activity"/>
    <property type="evidence" value="ECO:0007669"/>
    <property type="project" value="TreeGrafter"/>
</dbReference>
<dbReference type="GO" id="GO:0055091">
    <property type="term" value="P:phospholipid homeostasis"/>
    <property type="evidence" value="ECO:0007669"/>
    <property type="project" value="TreeGrafter"/>
</dbReference>
<dbReference type="STRING" id="33007.HMPREF3198_00674"/>
<sequence length="830" mass="88917">MAVDDAAARNREGQVMSRIKSALLRSPATLVLVGLGWAANIALALALGIGPAASTRGPLARFALTEFPGWSRPLVAVFTTSDGIALLLATAFALAVGSWAEPKLGSARLALIAVGGHLCGIIFGALTVFVFYAVGFSTSAVLVDETVVSLSPWVIAVLVGTTWRISRIGARRIRVATFVTLVVLCLIVGNLVEVVRIGAALAGLVLGYTPSASARRGKPMGARADIPANIAIIVAALGTSGLISAIFRHPAGPMAQIERLIFISRLRPASLAAHCFPDGFASIRAHIADPLCTVELARASGGAMSPLLHHVALFLLFLALADGLSRSRRAAWIVAVAVQIVGVVRALVWVHLVPEDFTFSTQHIFSALPPLYFQIAISGCALVLLLATKGFFHVHAAEGTYKLMGKRAGLIFAVGLAVMLLLYALEPRAWSTPRTFVQIFAGPPAHLLAIALVFLLWRTFTSRGRLVPAERSYFRPANLDAESHLRELVLTGGGSLSWMSTWAGNQPWADRTGSAGWGYRVVEGVALATADPVGKVANMGRLVHEFGAFAQKNGWIPALYSTHAEVAKAAQNLGWTAVRVAEEAVVPMASFTLVGKKYQDLRTAKNRAAREGVHVEEVTWEDLPEGGRDQIRAICARWVEGKALPEMHFTLGGVAELQDPAVSLLIAVDDERTIHGVTSWLPVYRDGQLVGRTLDVMRRREGGFKQVIELLLVEQAIACQEAGLEFVSLSGAPLAPAPAGEEPSEIEERAFLSDSLDRVGRMLEPVYGFRSLARFKAKFQPTYEPMYLLVPDVAELPAVGFAIGRAYLPDFGVTDASMMAARWVRAKLGV</sequence>
<keyword evidence="9" id="KW-1185">Reference proteome</keyword>
<dbReference type="PANTHER" id="PTHR34697:SF2">
    <property type="entry name" value="PHOSPHATIDYLGLYCEROL LYSYLTRANSFERASE"/>
    <property type="match status" value="1"/>
</dbReference>
<evidence type="ECO:0000256" key="3">
    <source>
        <dbReference type="ARBA" id="ARBA00022692"/>
    </source>
</evidence>
<feature type="transmembrane region" description="Helical" evidence="6">
    <location>
        <begin position="331"/>
        <end position="352"/>
    </location>
</feature>
<reference evidence="8 9" key="1">
    <citation type="submission" date="2017-12" db="EMBL/GenBank/DDBJ databases">
        <title>Phylogenetic diversity of female urinary microbiome.</title>
        <authorList>
            <person name="Thomas-White K."/>
            <person name="Wolfe A.J."/>
        </authorList>
    </citation>
    <scope>NUCLEOTIDE SEQUENCE [LARGE SCALE GENOMIC DNA]</scope>
    <source>
        <strain evidence="8 9">UMB0402</strain>
    </source>
</reference>
<evidence type="ECO:0000256" key="6">
    <source>
        <dbReference type="SAM" id="Phobius"/>
    </source>
</evidence>
<evidence type="ECO:0000256" key="1">
    <source>
        <dbReference type="ARBA" id="ARBA00004651"/>
    </source>
</evidence>
<feature type="domain" description="Phosphatidylglycerol lysyltransferase C-terminal" evidence="7">
    <location>
        <begin position="493"/>
        <end position="789"/>
    </location>
</feature>
<dbReference type="PANTHER" id="PTHR34697">
    <property type="entry name" value="PHOSPHATIDYLGLYCEROL LYSYLTRANSFERASE"/>
    <property type="match status" value="1"/>
</dbReference>
<feature type="transmembrane region" description="Helical" evidence="6">
    <location>
        <begin position="146"/>
        <end position="166"/>
    </location>
</feature>
<protein>
    <submittedName>
        <fullName evidence="8">DUF2156 domain-containing protein</fullName>
    </submittedName>
</protein>
<keyword evidence="4 6" id="KW-1133">Transmembrane helix</keyword>
<dbReference type="EMBL" id="PKKO01000001">
    <property type="protein sequence ID" value="PKY73071.1"/>
    <property type="molecule type" value="Genomic_DNA"/>
</dbReference>
<dbReference type="InterPro" id="IPR051211">
    <property type="entry name" value="PG_lysyltransferase"/>
</dbReference>
<feature type="transmembrane region" description="Helical" evidence="6">
    <location>
        <begin position="226"/>
        <end position="247"/>
    </location>
</feature>
<evidence type="ECO:0000256" key="4">
    <source>
        <dbReference type="ARBA" id="ARBA00022989"/>
    </source>
</evidence>
<keyword evidence="2" id="KW-1003">Cell membrane</keyword>
<evidence type="ECO:0000256" key="2">
    <source>
        <dbReference type="ARBA" id="ARBA00022475"/>
    </source>
</evidence>
<proteinExistence type="predicted"/>
<dbReference type="AlphaFoldDB" id="A0A2I1IPN2"/>
<comment type="caution">
    <text evidence="8">The sequence shown here is derived from an EMBL/GenBank/DDBJ whole genome shotgun (WGS) entry which is preliminary data.</text>
</comment>
<feature type="transmembrane region" description="Helical" evidence="6">
    <location>
        <begin position="437"/>
        <end position="457"/>
    </location>
</feature>
<organism evidence="8 9">
    <name type="scientific">Winkia neuii</name>
    <dbReference type="NCBI Taxonomy" id="33007"/>
    <lineage>
        <taxon>Bacteria</taxon>
        <taxon>Bacillati</taxon>
        <taxon>Actinomycetota</taxon>
        <taxon>Actinomycetes</taxon>
        <taxon>Actinomycetales</taxon>
        <taxon>Actinomycetaceae</taxon>
        <taxon>Winkia</taxon>
    </lineage>
</organism>
<feature type="transmembrane region" description="Helical" evidence="6">
    <location>
        <begin position="109"/>
        <end position="134"/>
    </location>
</feature>
<name>A0A2I1IPN2_9ACTO</name>
<evidence type="ECO:0000313" key="9">
    <source>
        <dbReference type="Proteomes" id="UP000235122"/>
    </source>
</evidence>
<evidence type="ECO:0000256" key="5">
    <source>
        <dbReference type="ARBA" id="ARBA00023136"/>
    </source>
</evidence>
<dbReference type="InterPro" id="IPR024320">
    <property type="entry name" value="LPG_synthase_C"/>
</dbReference>
<gene>
    <name evidence="8" type="ORF">CYJ19_00290</name>
</gene>
<feature type="transmembrane region" description="Helical" evidence="6">
    <location>
        <begin position="74"/>
        <end position="97"/>
    </location>
</feature>
<evidence type="ECO:0000313" key="8">
    <source>
        <dbReference type="EMBL" id="PKY73071.1"/>
    </source>
</evidence>
<feature type="transmembrane region" description="Helical" evidence="6">
    <location>
        <begin position="28"/>
        <end position="54"/>
    </location>
</feature>
<dbReference type="Pfam" id="PF09924">
    <property type="entry name" value="LPG_synthase_C"/>
    <property type="match status" value="1"/>
</dbReference>
<feature type="transmembrane region" description="Helical" evidence="6">
    <location>
        <begin position="307"/>
        <end position="324"/>
    </location>
</feature>